<evidence type="ECO:0000256" key="2">
    <source>
        <dbReference type="ARBA" id="ARBA00022692"/>
    </source>
</evidence>
<feature type="transmembrane region" description="Helical" evidence="6">
    <location>
        <begin position="63"/>
        <end position="84"/>
    </location>
</feature>
<feature type="transmembrane region" description="Helical" evidence="6">
    <location>
        <begin position="207"/>
        <end position="225"/>
    </location>
</feature>
<keyword evidence="2 6" id="KW-0812">Transmembrane</keyword>
<keyword evidence="4 6" id="KW-0472">Membrane</keyword>
<keyword evidence="5" id="KW-0175">Coiled coil</keyword>
<dbReference type="PANTHER" id="PTHR31465">
    <property type="entry name" value="PROTEIN RTA1-RELATED"/>
    <property type="match status" value="1"/>
</dbReference>
<reference evidence="7 8" key="1">
    <citation type="submission" date="2019-09" db="EMBL/GenBank/DDBJ databases">
        <title>The hologenome of the rock-dwelling lichen Lasallia pustulata.</title>
        <authorList>
            <person name="Greshake Tzovaras B."/>
            <person name="Segers F."/>
            <person name="Bicker A."/>
            <person name="Dal Grande F."/>
            <person name="Otte J."/>
            <person name="Hankeln T."/>
            <person name="Schmitt I."/>
            <person name="Ebersberger I."/>
        </authorList>
    </citation>
    <scope>NUCLEOTIDE SEQUENCE [LARGE SCALE GENOMIC DNA]</scope>
    <source>
        <strain evidence="7">A1-1</strain>
    </source>
</reference>
<comment type="subcellular location">
    <subcellularLocation>
        <location evidence="1">Membrane</location>
        <topology evidence="1">Multi-pass membrane protein</topology>
    </subcellularLocation>
</comment>
<feature type="coiled-coil region" evidence="5">
    <location>
        <begin position="328"/>
        <end position="355"/>
    </location>
</feature>
<dbReference type="Proteomes" id="UP000324767">
    <property type="component" value="Unassembled WGS sequence"/>
</dbReference>
<feature type="transmembrane region" description="Helical" evidence="6">
    <location>
        <begin position="91"/>
        <end position="111"/>
    </location>
</feature>
<gene>
    <name evidence="7" type="ORF">FRX48_03849</name>
</gene>
<evidence type="ECO:0000256" key="3">
    <source>
        <dbReference type="ARBA" id="ARBA00022989"/>
    </source>
</evidence>
<evidence type="ECO:0000256" key="4">
    <source>
        <dbReference type="ARBA" id="ARBA00023136"/>
    </source>
</evidence>
<feature type="transmembrane region" description="Helical" evidence="6">
    <location>
        <begin position="291"/>
        <end position="312"/>
    </location>
</feature>
<proteinExistence type="predicted"/>
<dbReference type="AlphaFoldDB" id="A0A5M8PTE2"/>
<dbReference type="PANTHER" id="PTHR31465:SF15">
    <property type="entry name" value="LIPID TRANSPORTER ATNI-RELATED"/>
    <property type="match status" value="1"/>
</dbReference>
<feature type="transmembrane region" description="Helical" evidence="6">
    <location>
        <begin position="246"/>
        <end position="266"/>
    </location>
</feature>
<evidence type="ECO:0000313" key="7">
    <source>
        <dbReference type="EMBL" id="KAA6412856.1"/>
    </source>
</evidence>
<protein>
    <recommendedName>
        <fullName evidence="9">RTA-like protein</fullName>
    </recommendedName>
</protein>
<keyword evidence="3 6" id="KW-1133">Transmembrane helix</keyword>
<feature type="transmembrane region" description="Helical" evidence="6">
    <location>
        <begin position="123"/>
        <end position="144"/>
    </location>
</feature>
<dbReference type="Pfam" id="PF04479">
    <property type="entry name" value="RTA1"/>
    <property type="match status" value="1"/>
</dbReference>
<dbReference type="OrthoDB" id="5384040at2759"/>
<dbReference type="InterPro" id="IPR007568">
    <property type="entry name" value="RTA1"/>
</dbReference>
<evidence type="ECO:0000256" key="6">
    <source>
        <dbReference type="SAM" id="Phobius"/>
    </source>
</evidence>
<evidence type="ECO:0008006" key="9">
    <source>
        <dbReference type="Google" id="ProtNLM"/>
    </source>
</evidence>
<evidence type="ECO:0000313" key="8">
    <source>
        <dbReference type="Proteomes" id="UP000324767"/>
    </source>
</evidence>
<feature type="transmembrane region" description="Helical" evidence="6">
    <location>
        <begin position="165"/>
        <end position="187"/>
    </location>
</feature>
<evidence type="ECO:0000256" key="1">
    <source>
        <dbReference type="ARBA" id="ARBA00004141"/>
    </source>
</evidence>
<sequence>MSRAISSTLLASILSPSPTVTTTATSSYSTISASPSCVTVTPGKYGYVPSSACNAQWNYSPSFAAAVLFSCLFGLVTVTHIFLAAKQKKRYCWVLIMGCIWETASFILRSLGAHNQQNSNESVYSTLLLLLAPLWVNAFVYMVLGRMIHFFIPEKVIFGIKAASVTKYFVWLDVVSFSVQIVGGVMISTNGSASINVDGTHVYMGGVGLQECFILCFMALATTFHRRMLVLESRGETAGRTGWKKLLFTLYAVLTLITIRIIYRLVEWSGGQNSSSNSVPYHEAYNYCLDALPVFGSMAILCIIHPGFVLVGPDSEFPKLTRVEKKEQKRVKKELKQTKKEEKKYKKMNQTQTKEAFGQHGQYNQRGTDAASARNTTLLMIAEDLPKLARSIHMLQLTDAAGFFEEGVEYHGIHFGIDMQDLKTDKSGVKVQKQLLEPFKEIRGPRLSLHLTGPVDSA</sequence>
<name>A0A5M8PTE2_9LECA</name>
<organism evidence="7 8">
    <name type="scientific">Lasallia pustulata</name>
    <dbReference type="NCBI Taxonomy" id="136370"/>
    <lineage>
        <taxon>Eukaryota</taxon>
        <taxon>Fungi</taxon>
        <taxon>Dikarya</taxon>
        <taxon>Ascomycota</taxon>
        <taxon>Pezizomycotina</taxon>
        <taxon>Lecanoromycetes</taxon>
        <taxon>OSLEUM clade</taxon>
        <taxon>Umbilicariomycetidae</taxon>
        <taxon>Umbilicariales</taxon>
        <taxon>Umbilicariaceae</taxon>
        <taxon>Lasallia</taxon>
    </lineage>
</organism>
<comment type="caution">
    <text evidence="7">The sequence shown here is derived from an EMBL/GenBank/DDBJ whole genome shotgun (WGS) entry which is preliminary data.</text>
</comment>
<dbReference type="GO" id="GO:0016020">
    <property type="term" value="C:membrane"/>
    <property type="evidence" value="ECO:0007669"/>
    <property type="project" value="UniProtKB-SubCell"/>
</dbReference>
<accession>A0A5M8PTE2</accession>
<dbReference type="EMBL" id="VXIT01000005">
    <property type="protein sequence ID" value="KAA6412856.1"/>
    <property type="molecule type" value="Genomic_DNA"/>
</dbReference>
<evidence type="ECO:0000256" key="5">
    <source>
        <dbReference type="SAM" id="Coils"/>
    </source>
</evidence>